<gene>
    <name evidence="2" type="ORF">ENK44_08905</name>
</gene>
<proteinExistence type="predicted"/>
<reference evidence="2" key="1">
    <citation type="journal article" date="2020" name="mSystems">
        <title>Genome- and Community-Level Interaction Insights into Carbon Utilization and Element Cycling Functions of Hydrothermarchaeota in Hydrothermal Sediment.</title>
        <authorList>
            <person name="Zhou Z."/>
            <person name="Liu Y."/>
            <person name="Xu W."/>
            <person name="Pan J."/>
            <person name="Luo Z.H."/>
            <person name="Li M."/>
        </authorList>
    </citation>
    <scope>NUCLEOTIDE SEQUENCE [LARGE SCALE GENOMIC DNA]</scope>
    <source>
        <strain evidence="2">HyVt-577</strain>
    </source>
</reference>
<dbReference type="Proteomes" id="UP000885779">
    <property type="component" value="Unassembled WGS sequence"/>
</dbReference>
<organism evidence="2">
    <name type="scientific">Caldithrix abyssi</name>
    <dbReference type="NCBI Taxonomy" id="187145"/>
    <lineage>
        <taxon>Bacteria</taxon>
        <taxon>Pseudomonadati</taxon>
        <taxon>Calditrichota</taxon>
        <taxon>Calditrichia</taxon>
        <taxon>Calditrichales</taxon>
        <taxon>Calditrichaceae</taxon>
        <taxon>Caldithrix</taxon>
    </lineage>
</organism>
<dbReference type="EMBL" id="DRQG01000084">
    <property type="protein sequence ID" value="HGY55807.1"/>
    <property type="molecule type" value="Genomic_DNA"/>
</dbReference>
<dbReference type="InterPro" id="IPR013830">
    <property type="entry name" value="SGNH_hydro"/>
</dbReference>
<dbReference type="Gene3D" id="3.40.50.1110">
    <property type="entry name" value="SGNH hydrolase"/>
    <property type="match status" value="1"/>
</dbReference>
<name>A0A7V4UDU5_CALAY</name>
<dbReference type="SUPFAM" id="SSF52266">
    <property type="entry name" value="SGNH hydrolase"/>
    <property type="match status" value="1"/>
</dbReference>
<sequence>MCFMTILSPHWHLRNRLFNEEAAQIQPGGYVFLGNSLTEQFDLSGYFPGLPVINRGISGDHIDGLLKRIDTSVLLLQPSRLFIMIGINDIGDGKSNDYILGLYTRLIRVLTEECRAVIYIQSLLPTGPQISQCPPQQIKQLNDSLNKLAADDGLIYVDLYPHFIKKAPWMDPALTGDGLHLNRAGYELWTNLLKNYMF</sequence>
<accession>A0A7V4UDU5</accession>
<protein>
    <recommendedName>
        <fullName evidence="1">SGNH hydrolase-type esterase domain-containing protein</fullName>
    </recommendedName>
</protein>
<dbReference type="InterPro" id="IPR051532">
    <property type="entry name" value="Ester_Hydrolysis_Enzymes"/>
</dbReference>
<dbReference type="PANTHER" id="PTHR30383">
    <property type="entry name" value="THIOESTERASE 1/PROTEASE 1/LYSOPHOSPHOLIPASE L1"/>
    <property type="match status" value="1"/>
</dbReference>
<dbReference type="AlphaFoldDB" id="A0A7V4UDU5"/>
<dbReference type="GO" id="GO:0004622">
    <property type="term" value="F:phosphatidylcholine lysophospholipase activity"/>
    <property type="evidence" value="ECO:0007669"/>
    <property type="project" value="TreeGrafter"/>
</dbReference>
<feature type="domain" description="SGNH hydrolase-type esterase" evidence="1">
    <location>
        <begin position="41"/>
        <end position="188"/>
    </location>
</feature>
<evidence type="ECO:0000313" key="2">
    <source>
        <dbReference type="EMBL" id="HGY55807.1"/>
    </source>
</evidence>
<dbReference type="Pfam" id="PF13472">
    <property type="entry name" value="Lipase_GDSL_2"/>
    <property type="match status" value="1"/>
</dbReference>
<comment type="caution">
    <text evidence="2">The sequence shown here is derived from an EMBL/GenBank/DDBJ whole genome shotgun (WGS) entry which is preliminary data.</text>
</comment>
<dbReference type="InterPro" id="IPR036514">
    <property type="entry name" value="SGNH_hydro_sf"/>
</dbReference>
<evidence type="ECO:0000259" key="1">
    <source>
        <dbReference type="Pfam" id="PF13472"/>
    </source>
</evidence>
<dbReference type="PANTHER" id="PTHR30383:SF5">
    <property type="entry name" value="SGNH HYDROLASE-TYPE ESTERASE DOMAIN-CONTAINING PROTEIN"/>
    <property type="match status" value="1"/>
</dbReference>